<dbReference type="OrthoDB" id="9815492at2"/>
<evidence type="ECO:0000256" key="4">
    <source>
        <dbReference type="ARBA" id="ARBA00022618"/>
    </source>
</evidence>
<sequence length="203" mass="23773">MSLISADIYNKKFKKSLRGYDTQEVDDFLELVAVYYEEMISEQTRLNSVVDDLSAELKKYEDLQQSLDDTVNKAHKFAEDKKQQAQEKAESILTEAKRKANELLRGAEVKAKNIIEGAEVKANKLVDEAKFEAKKQLMDAREKSEDKYREYQQLLESERLFKIRFKTLLQSHLEMLEEEEESTETEEAETLKSEEDYHSKEEL</sequence>
<dbReference type="PANTHER" id="PTHR35794:SF2">
    <property type="entry name" value="CELL DIVISION PROTEIN DIVIVA"/>
    <property type="match status" value="1"/>
</dbReference>
<evidence type="ECO:0000256" key="8">
    <source>
        <dbReference type="SAM" id="MobiDB-lite"/>
    </source>
</evidence>
<comment type="similarity">
    <text evidence="2">Belongs to the DivIVA family.</text>
</comment>
<keyword evidence="6" id="KW-0131">Cell cycle</keyword>
<reference evidence="9 10" key="2">
    <citation type="submission" date="2016-08" db="EMBL/GenBank/DDBJ databases">
        <title>Orenia metallireducens sp. nov. strain Z6, a Novel Metal-reducing Firmicute from the Deep Subsurface.</title>
        <authorList>
            <person name="Maxim B.I."/>
            <person name="Kenneth K."/>
            <person name="Flynn T.M."/>
            <person name="Oloughlin E.J."/>
            <person name="Locke R.A."/>
            <person name="Weber J.R."/>
            <person name="Egan S.M."/>
            <person name="Mackie R.I."/>
            <person name="Cann I.K."/>
        </authorList>
    </citation>
    <scope>NUCLEOTIDE SEQUENCE [LARGE SCALE GENOMIC DNA]</scope>
    <source>
        <strain evidence="9 10">Z6</strain>
    </source>
</reference>
<evidence type="ECO:0000256" key="6">
    <source>
        <dbReference type="ARBA" id="ARBA00023306"/>
    </source>
</evidence>
<feature type="compositionally biased region" description="Acidic residues" evidence="8">
    <location>
        <begin position="176"/>
        <end position="188"/>
    </location>
</feature>
<keyword evidence="3" id="KW-0963">Cytoplasm</keyword>
<evidence type="ECO:0000256" key="3">
    <source>
        <dbReference type="ARBA" id="ARBA00022490"/>
    </source>
</evidence>
<protein>
    <recommendedName>
        <fullName evidence="11">Cell division initiation protein</fullName>
    </recommendedName>
</protein>
<dbReference type="Proteomes" id="UP000093514">
    <property type="component" value="Unassembled WGS sequence"/>
</dbReference>
<dbReference type="GO" id="GO:0005737">
    <property type="term" value="C:cytoplasm"/>
    <property type="evidence" value="ECO:0007669"/>
    <property type="project" value="UniProtKB-SubCell"/>
</dbReference>
<keyword evidence="4" id="KW-0132">Cell division</keyword>
<dbReference type="Pfam" id="PF05103">
    <property type="entry name" value="DivIVA"/>
    <property type="match status" value="1"/>
</dbReference>
<evidence type="ECO:0000256" key="1">
    <source>
        <dbReference type="ARBA" id="ARBA00004496"/>
    </source>
</evidence>
<evidence type="ECO:0000313" key="10">
    <source>
        <dbReference type="Proteomes" id="UP000093514"/>
    </source>
</evidence>
<accession>A0A1C0AC88</accession>
<proteinExistence type="inferred from homology"/>
<keyword evidence="5 7" id="KW-0175">Coiled coil</keyword>
<feature type="compositionally biased region" description="Basic and acidic residues" evidence="8">
    <location>
        <begin position="189"/>
        <end position="203"/>
    </location>
</feature>
<comment type="subcellular location">
    <subcellularLocation>
        <location evidence="1">Cytoplasm</location>
    </subcellularLocation>
</comment>
<reference evidence="10" key="1">
    <citation type="submission" date="2016-07" db="EMBL/GenBank/DDBJ databases">
        <authorList>
            <person name="Florea S."/>
            <person name="Webb J.S."/>
            <person name="Jaromczyk J."/>
            <person name="Schardl C.L."/>
        </authorList>
    </citation>
    <scope>NUCLEOTIDE SEQUENCE [LARGE SCALE GENOMIC DNA]</scope>
    <source>
        <strain evidence="10">Z6</strain>
    </source>
</reference>
<dbReference type="Gene3D" id="6.10.250.660">
    <property type="match status" value="1"/>
</dbReference>
<name>A0A1C0AC88_9FIRM</name>
<dbReference type="InterPro" id="IPR019933">
    <property type="entry name" value="DivIVA_domain"/>
</dbReference>
<evidence type="ECO:0000256" key="7">
    <source>
        <dbReference type="SAM" id="Coils"/>
    </source>
</evidence>
<keyword evidence="10" id="KW-1185">Reference proteome</keyword>
<feature type="coiled-coil region" evidence="7">
    <location>
        <begin position="43"/>
        <end position="102"/>
    </location>
</feature>
<comment type="caution">
    <text evidence="9">The sequence shown here is derived from an EMBL/GenBank/DDBJ whole genome shotgun (WGS) entry which is preliminary data.</text>
</comment>
<gene>
    <name evidence="9" type="ORF">U472_01820</name>
</gene>
<dbReference type="AlphaFoldDB" id="A0A1C0AC88"/>
<dbReference type="RefSeq" id="WP_068714932.1">
    <property type="nucleotide sequence ID" value="NZ_LWDV01000006.1"/>
</dbReference>
<dbReference type="NCBIfam" id="TIGR03544">
    <property type="entry name" value="DivI1A_domain"/>
    <property type="match status" value="1"/>
</dbReference>
<evidence type="ECO:0000256" key="2">
    <source>
        <dbReference type="ARBA" id="ARBA00009008"/>
    </source>
</evidence>
<dbReference type="InterPro" id="IPR007793">
    <property type="entry name" value="DivIVA_fam"/>
</dbReference>
<dbReference type="PANTHER" id="PTHR35794">
    <property type="entry name" value="CELL DIVISION PROTEIN DIVIVA"/>
    <property type="match status" value="1"/>
</dbReference>
<evidence type="ECO:0000256" key="5">
    <source>
        <dbReference type="ARBA" id="ARBA00023054"/>
    </source>
</evidence>
<feature type="region of interest" description="Disordered" evidence="8">
    <location>
        <begin position="175"/>
        <end position="203"/>
    </location>
</feature>
<evidence type="ECO:0008006" key="11">
    <source>
        <dbReference type="Google" id="ProtNLM"/>
    </source>
</evidence>
<evidence type="ECO:0000313" key="9">
    <source>
        <dbReference type="EMBL" id="OCL27962.1"/>
    </source>
</evidence>
<organism evidence="9 10">
    <name type="scientific">Orenia metallireducens</name>
    <dbReference type="NCBI Taxonomy" id="1413210"/>
    <lineage>
        <taxon>Bacteria</taxon>
        <taxon>Bacillati</taxon>
        <taxon>Bacillota</taxon>
        <taxon>Clostridia</taxon>
        <taxon>Halanaerobiales</taxon>
        <taxon>Halobacteroidaceae</taxon>
        <taxon>Orenia</taxon>
    </lineage>
</organism>
<dbReference type="GO" id="GO:0051301">
    <property type="term" value="P:cell division"/>
    <property type="evidence" value="ECO:0007669"/>
    <property type="project" value="UniProtKB-KW"/>
</dbReference>
<dbReference type="EMBL" id="LWDV01000006">
    <property type="protein sequence ID" value="OCL27962.1"/>
    <property type="molecule type" value="Genomic_DNA"/>
</dbReference>